<organism evidence="1 2">
    <name type="scientific">Mycobacterium ulcerans str. Harvey</name>
    <dbReference type="NCBI Taxonomy" id="1299332"/>
    <lineage>
        <taxon>Bacteria</taxon>
        <taxon>Bacillati</taxon>
        <taxon>Actinomycetota</taxon>
        <taxon>Actinomycetes</taxon>
        <taxon>Mycobacteriales</taxon>
        <taxon>Mycobacteriaceae</taxon>
        <taxon>Mycobacterium</taxon>
        <taxon>Mycobacterium ulcerans group</taxon>
    </lineage>
</organism>
<gene>
    <name evidence="1" type="ORF">I551_4552</name>
</gene>
<keyword evidence="2" id="KW-1185">Reference proteome</keyword>
<dbReference type="Proteomes" id="UP000020681">
    <property type="component" value="Unassembled WGS sequence"/>
</dbReference>
<proteinExistence type="predicted"/>
<name>A0ABN0QVV2_MYCUL</name>
<comment type="caution">
    <text evidence="1">The sequence shown here is derived from an EMBL/GenBank/DDBJ whole genome shotgun (WGS) entry which is preliminary data.</text>
</comment>
<protein>
    <submittedName>
        <fullName evidence="1">Uncharacterized protein</fullName>
    </submittedName>
</protein>
<evidence type="ECO:0000313" key="1">
    <source>
        <dbReference type="EMBL" id="EUA88919.1"/>
    </source>
</evidence>
<sequence length="48" mass="5253">MGSNVGRWAAILLLASTAGVAMAGRYHRRELSGANRHHDFYVHTADSQ</sequence>
<accession>A0ABN0QVV2</accession>
<evidence type="ECO:0000313" key="2">
    <source>
        <dbReference type="Proteomes" id="UP000020681"/>
    </source>
</evidence>
<dbReference type="EMBL" id="JAOL01000131">
    <property type="protein sequence ID" value="EUA88919.1"/>
    <property type="molecule type" value="Genomic_DNA"/>
</dbReference>
<reference evidence="1 2" key="1">
    <citation type="submission" date="2014-01" db="EMBL/GenBank/DDBJ databases">
        <authorList>
            <person name="Dobos K."/>
            <person name="Lenaerts A."/>
            <person name="Ordway D."/>
            <person name="DeGroote M.A."/>
            <person name="Parker T."/>
            <person name="Sizemore C."/>
            <person name="Tallon L.J."/>
            <person name="Sadzewicz L.K."/>
            <person name="Sengamalay N."/>
            <person name="Fraser C.M."/>
            <person name="Hine E."/>
            <person name="Shefchek K.A."/>
            <person name="Das S.P."/>
            <person name="Tettelin H."/>
        </authorList>
    </citation>
    <scope>NUCLEOTIDE SEQUENCE [LARGE SCALE GENOMIC DNA]</scope>
    <source>
        <strain evidence="1 2">Harvey</strain>
    </source>
</reference>